<dbReference type="SUPFAM" id="SSF52833">
    <property type="entry name" value="Thioredoxin-like"/>
    <property type="match status" value="1"/>
</dbReference>
<dbReference type="SUPFAM" id="SSF47616">
    <property type="entry name" value="GST C-terminal domain-like"/>
    <property type="match status" value="1"/>
</dbReference>
<evidence type="ECO:0000259" key="1">
    <source>
        <dbReference type="PROSITE" id="PS50404"/>
    </source>
</evidence>
<protein>
    <submittedName>
        <fullName evidence="2">Glutathione S-transferase domain protein</fullName>
    </submittedName>
</protein>
<dbReference type="GO" id="GO:0005737">
    <property type="term" value="C:cytoplasm"/>
    <property type="evidence" value="ECO:0007669"/>
    <property type="project" value="TreeGrafter"/>
</dbReference>
<accession>W0VA35</accession>
<dbReference type="RefSeq" id="WP_038497346.1">
    <property type="nucleotide sequence ID" value="NZ_BCTH01000044.1"/>
</dbReference>
<evidence type="ECO:0000313" key="3">
    <source>
        <dbReference type="Proteomes" id="UP000027604"/>
    </source>
</evidence>
<keyword evidence="3" id="KW-1185">Reference proteome</keyword>
<dbReference type="PANTHER" id="PTHR43968:SF6">
    <property type="entry name" value="GLUTATHIONE S-TRANSFERASE OMEGA"/>
    <property type="match status" value="1"/>
</dbReference>
<dbReference type="PROSITE" id="PS50404">
    <property type="entry name" value="GST_NTER"/>
    <property type="match status" value="1"/>
</dbReference>
<dbReference type="InterPro" id="IPR036249">
    <property type="entry name" value="Thioredoxin-like_sf"/>
</dbReference>
<reference evidence="2 3" key="1">
    <citation type="journal article" date="2015" name="Genome Announc.">
        <title>Genome Sequence of Mushroom Soft-Rot Pathogen Janthinobacterium agaricidamnosum.</title>
        <authorList>
            <person name="Graupner K."/>
            <person name="Lackner G."/>
            <person name="Hertweck C."/>
        </authorList>
    </citation>
    <scope>NUCLEOTIDE SEQUENCE [LARGE SCALE GENOMIC DNA]</scope>
    <source>
        <strain evidence="3">NBRC 102515 / DSM 9628</strain>
    </source>
</reference>
<dbReference type="STRING" id="1349767.GJA_5086"/>
<dbReference type="OrthoDB" id="8634103at2"/>
<dbReference type="GO" id="GO:0016740">
    <property type="term" value="F:transferase activity"/>
    <property type="evidence" value="ECO:0007669"/>
    <property type="project" value="UniProtKB-KW"/>
</dbReference>
<dbReference type="EMBL" id="HG322949">
    <property type="protein sequence ID" value="CDG85684.1"/>
    <property type="molecule type" value="Genomic_DNA"/>
</dbReference>
<dbReference type="InterPro" id="IPR050983">
    <property type="entry name" value="GST_Omega/HSP26"/>
</dbReference>
<evidence type="ECO:0000313" key="2">
    <source>
        <dbReference type="EMBL" id="CDG85684.1"/>
    </source>
</evidence>
<dbReference type="Proteomes" id="UP000027604">
    <property type="component" value="Chromosome I"/>
</dbReference>
<organism evidence="2 3">
    <name type="scientific">Janthinobacterium agaricidamnosum NBRC 102515 = DSM 9628</name>
    <dbReference type="NCBI Taxonomy" id="1349767"/>
    <lineage>
        <taxon>Bacteria</taxon>
        <taxon>Pseudomonadati</taxon>
        <taxon>Pseudomonadota</taxon>
        <taxon>Betaproteobacteria</taxon>
        <taxon>Burkholderiales</taxon>
        <taxon>Oxalobacteraceae</taxon>
        <taxon>Janthinobacterium</taxon>
    </lineage>
</organism>
<feature type="domain" description="GST N-terminal" evidence="1">
    <location>
        <begin position="1"/>
        <end position="80"/>
    </location>
</feature>
<dbReference type="Gene3D" id="3.40.30.10">
    <property type="entry name" value="Glutaredoxin"/>
    <property type="match status" value="1"/>
</dbReference>
<keyword evidence="2" id="KW-0808">Transferase</keyword>
<dbReference type="AlphaFoldDB" id="W0VA35"/>
<dbReference type="Pfam" id="PF13409">
    <property type="entry name" value="GST_N_2"/>
    <property type="match status" value="1"/>
</dbReference>
<dbReference type="Gene3D" id="1.20.1050.10">
    <property type="match status" value="1"/>
</dbReference>
<name>W0VA35_9BURK</name>
<dbReference type="KEGG" id="jag:GJA_5086"/>
<sequence>MKLYLNKTSPYARLVLVIAHETALFERLQLISVDPWNAPPELLAANPLARIPALVTDTGSCLIESDCIGQYLLALAGDETLLPVPVEKRLDALRRLGLARAVIDCAFSIVIRARFGDSDESVLSRRWQAALPRAVSVLEQDDALNAREGDPDLGDLAIAIAFDYCDLRVPELDWRATAPRLAQFVDRIGRRPSMIATLP</sequence>
<dbReference type="HOGENOM" id="CLU_011226_12_2_4"/>
<dbReference type="InterPro" id="IPR036282">
    <property type="entry name" value="Glutathione-S-Trfase_C_sf"/>
</dbReference>
<dbReference type="eggNOG" id="COG0625">
    <property type="taxonomic scope" value="Bacteria"/>
</dbReference>
<dbReference type="InterPro" id="IPR004045">
    <property type="entry name" value="Glutathione_S-Trfase_N"/>
</dbReference>
<dbReference type="PANTHER" id="PTHR43968">
    <property type="match status" value="1"/>
</dbReference>
<dbReference type="PATRIC" id="fig|1349767.4.peg.1696"/>
<proteinExistence type="predicted"/>
<gene>
    <name evidence="2" type="ORF">GJA_5086</name>
</gene>